<proteinExistence type="inferred from homology"/>
<dbReference type="RefSeq" id="WP_124867135.1">
    <property type="nucleotide sequence ID" value="NZ_CP034183.1"/>
</dbReference>
<dbReference type="InterPro" id="IPR024654">
    <property type="entry name" value="Calcineurin-like_PHP_lpxH"/>
</dbReference>
<sequence>MRLALFSDIHGNLPALEALLADLRIQAPDFLLCLGDVAMTGPFPNECLQAVAALDCDLVSSGVVMGNADQALLEPLPAFVPRGLPDEQEIYDLDAWSHAAVGEKEREWVRAYQPTLRPTPELLAFHGSPASNTEVLDAGSPQERLNQLRAEYGDAPLWIGGHTHRPLLRSLDGWTLLNPGSVGMPFELRNGHYVNPARADYLILDLVAGVFQPQFRQVPYAPRRVQNGFLGAKVPHAAKWVAEWVDVR</sequence>
<dbReference type="InterPro" id="IPR050126">
    <property type="entry name" value="Ap4A_hydrolase"/>
</dbReference>
<feature type="domain" description="Calcineurin-like phosphoesterase" evidence="2">
    <location>
        <begin position="1"/>
        <end position="193"/>
    </location>
</feature>
<dbReference type="KEGG" id="dph:EHF33_00515"/>
<protein>
    <submittedName>
        <fullName evidence="3">Metallophosphoesterase</fullName>
    </submittedName>
</protein>
<gene>
    <name evidence="3" type="ORF">EHF33_00515</name>
</gene>
<name>A0A3G8YJ07_9DEIO</name>
<evidence type="ECO:0000259" key="2">
    <source>
        <dbReference type="Pfam" id="PF12850"/>
    </source>
</evidence>
<reference evidence="3 4" key="1">
    <citation type="submission" date="2018-11" db="EMBL/GenBank/DDBJ databases">
        <title>Deinococcus shelandsis sp. nov., isolated from South Shetland Islands soil of Antarctica.</title>
        <authorList>
            <person name="Tian J."/>
        </authorList>
    </citation>
    <scope>NUCLEOTIDE SEQUENCE [LARGE SCALE GENOMIC DNA]</scope>
    <source>
        <strain evidence="3 4">S14-83T</strain>
    </source>
</reference>
<dbReference type="InterPro" id="IPR011152">
    <property type="entry name" value="Pesterase_MJ0912"/>
</dbReference>
<dbReference type="InterPro" id="IPR029052">
    <property type="entry name" value="Metallo-depent_PP-like"/>
</dbReference>
<accession>A0A3G8YJ07</accession>
<dbReference type="EMBL" id="CP034183">
    <property type="protein sequence ID" value="AZI41421.1"/>
    <property type="molecule type" value="Genomic_DNA"/>
</dbReference>
<dbReference type="Pfam" id="PF12850">
    <property type="entry name" value="Metallophos_2"/>
    <property type="match status" value="1"/>
</dbReference>
<evidence type="ECO:0000313" key="4">
    <source>
        <dbReference type="Proteomes" id="UP000276417"/>
    </source>
</evidence>
<dbReference type="AlphaFoldDB" id="A0A3G8YJ07"/>
<dbReference type="PANTHER" id="PTHR42850:SF2">
    <property type="entry name" value="BLL5683 PROTEIN"/>
    <property type="match status" value="1"/>
</dbReference>
<organism evidence="3 4">
    <name type="scientific">Deinococcus psychrotolerans</name>
    <dbReference type="NCBI Taxonomy" id="2489213"/>
    <lineage>
        <taxon>Bacteria</taxon>
        <taxon>Thermotogati</taxon>
        <taxon>Deinococcota</taxon>
        <taxon>Deinococci</taxon>
        <taxon>Deinococcales</taxon>
        <taxon>Deinococcaceae</taxon>
        <taxon>Deinococcus</taxon>
    </lineage>
</organism>
<evidence type="ECO:0000256" key="1">
    <source>
        <dbReference type="ARBA" id="ARBA00008950"/>
    </source>
</evidence>
<dbReference type="GO" id="GO:0016791">
    <property type="term" value="F:phosphatase activity"/>
    <property type="evidence" value="ECO:0007669"/>
    <property type="project" value="TreeGrafter"/>
</dbReference>
<comment type="similarity">
    <text evidence="1">Belongs to the metallophosphoesterase superfamily. YfcE family.</text>
</comment>
<dbReference type="Gene3D" id="3.60.21.10">
    <property type="match status" value="1"/>
</dbReference>
<evidence type="ECO:0000313" key="3">
    <source>
        <dbReference type="EMBL" id="AZI41421.1"/>
    </source>
</evidence>
<dbReference type="SUPFAM" id="SSF56300">
    <property type="entry name" value="Metallo-dependent phosphatases"/>
    <property type="match status" value="1"/>
</dbReference>
<dbReference type="PANTHER" id="PTHR42850">
    <property type="entry name" value="METALLOPHOSPHOESTERASE"/>
    <property type="match status" value="1"/>
</dbReference>
<keyword evidence="4" id="KW-1185">Reference proteome</keyword>
<dbReference type="OrthoDB" id="9813918at2"/>
<dbReference type="Proteomes" id="UP000276417">
    <property type="component" value="Chromosome 1"/>
</dbReference>
<dbReference type="PIRSF" id="PIRSF000883">
    <property type="entry name" value="Pesterase_MJ0912"/>
    <property type="match status" value="1"/>
</dbReference>
<dbReference type="GO" id="GO:0005737">
    <property type="term" value="C:cytoplasm"/>
    <property type="evidence" value="ECO:0007669"/>
    <property type="project" value="TreeGrafter"/>
</dbReference>